<protein>
    <submittedName>
        <fullName evidence="2">Uncharacterized protein</fullName>
    </submittedName>
</protein>
<keyword evidence="1" id="KW-0472">Membrane</keyword>
<dbReference type="Gene3D" id="2.60.120.260">
    <property type="entry name" value="Galactose-binding domain-like"/>
    <property type="match status" value="1"/>
</dbReference>
<dbReference type="EMBL" id="MN739660">
    <property type="protein sequence ID" value="QHT18895.1"/>
    <property type="molecule type" value="Genomic_DNA"/>
</dbReference>
<evidence type="ECO:0000313" key="2">
    <source>
        <dbReference type="EMBL" id="QHT18895.1"/>
    </source>
</evidence>
<keyword evidence="1" id="KW-0812">Transmembrane</keyword>
<feature type="transmembrane region" description="Helical" evidence="1">
    <location>
        <begin position="324"/>
        <end position="342"/>
    </location>
</feature>
<dbReference type="SUPFAM" id="SSF49785">
    <property type="entry name" value="Galactose-binding domain-like"/>
    <property type="match status" value="1"/>
</dbReference>
<sequence length="344" mass="39125">MSFITITPTSIPFTKNSLYLNDKTDKDLLIMNGEYYASASSQLSDKYQPYNVFNGTTKKPWISARSKSFNYTRDPYDNKHRISKYVGGGDGDTHWHTKVGHINVEGEWLQITLPNPIILIQYSILTYSSPKYENGRNFPKVFFVLGSNDETTWHVVDQQSLQSMPEDVSSPVEFKVYSSNKFKTFRFIFHQLFSGSAVSISQINMFGSNRIVVNKEPFSTLGNTIISPSNLRNMSIPNTDYTPYNKYEDLYTTTSKTIETFDTTTGNINISQDLNTYGNIYNELTTNTKYVNEYTGNYRSDKNLSYKDGIEGDSRTLLIQQNNMFLLATITVAILTLGAIVLSK</sequence>
<reference evidence="2" key="1">
    <citation type="journal article" date="2020" name="Nature">
        <title>Giant virus diversity and host interactions through global metagenomics.</title>
        <authorList>
            <person name="Schulz F."/>
            <person name="Roux S."/>
            <person name="Paez-Espino D."/>
            <person name="Jungbluth S."/>
            <person name="Walsh D.A."/>
            <person name="Denef V.J."/>
            <person name="McMahon K.D."/>
            <person name="Konstantinidis K.T."/>
            <person name="Eloe-Fadrosh E.A."/>
            <person name="Kyrpides N.C."/>
            <person name="Woyke T."/>
        </authorList>
    </citation>
    <scope>NUCLEOTIDE SEQUENCE</scope>
    <source>
        <strain evidence="2">GVMAG-M-3300023174-49</strain>
    </source>
</reference>
<evidence type="ECO:0000256" key="1">
    <source>
        <dbReference type="SAM" id="Phobius"/>
    </source>
</evidence>
<proteinExistence type="predicted"/>
<name>A0A6C0DUI9_9ZZZZ</name>
<dbReference type="AlphaFoldDB" id="A0A6C0DUI9"/>
<organism evidence="2">
    <name type="scientific">viral metagenome</name>
    <dbReference type="NCBI Taxonomy" id="1070528"/>
    <lineage>
        <taxon>unclassified sequences</taxon>
        <taxon>metagenomes</taxon>
        <taxon>organismal metagenomes</taxon>
    </lineage>
</organism>
<accession>A0A6C0DUI9</accession>
<keyword evidence="1" id="KW-1133">Transmembrane helix</keyword>
<dbReference type="InterPro" id="IPR008979">
    <property type="entry name" value="Galactose-bd-like_sf"/>
</dbReference>